<evidence type="ECO:0000313" key="1">
    <source>
        <dbReference type="EMBL" id="QEH62288.1"/>
    </source>
</evidence>
<protein>
    <submittedName>
        <fullName evidence="1">Uncharacterized protein</fullName>
    </submittedName>
</protein>
<dbReference type="Proteomes" id="UP000323144">
    <property type="component" value="Chromosome"/>
</dbReference>
<accession>A0A5B9Y542</accession>
<evidence type="ECO:0000313" key="2">
    <source>
        <dbReference type="Proteomes" id="UP000323144"/>
    </source>
</evidence>
<dbReference type="RefSeq" id="WP_166508651.1">
    <property type="nucleotide sequence ID" value="NZ_CP043026.1"/>
</dbReference>
<keyword evidence="2" id="KW-1185">Reference proteome</keyword>
<sequence length="194" mass="22740">MDYPSEGDNILNAWWFISDSGSTPYTFIDNIGVNISTTIEGAKKIQFDKQSPILYKKFYLYNPNGEIISEDYNEENALSYLTSTINVKENFINKKELNNLENEYTNFDDLISNGKYNVYSFSFENRTLYFNNYENALNAYKNNINLITGVKTIYRSRRVYVYNTGKELITFYWSTEEEMKEVVSKIFTLINKGD</sequence>
<gene>
    <name evidence="1" type="ORF">SCHIN_v1c10950</name>
</gene>
<dbReference type="EMBL" id="CP043026">
    <property type="protein sequence ID" value="QEH62288.1"/>
    <property type="molecule type" value="Genomic_DNA"/>
</dbReference>
<name>A0A5B9Y542_9MOLU</name>
<dbReference type="AlphaFoldDB" id="A0A5B9Y542"/>
<dbReference type="KEGG" id="schi:SCHIN_v1c10950"/>
<proteinExistence type="predicted"/>
<organism evidence="1 2">
    <name type="scientific">Spiroplasma chinense</name>
    <dbReference type="NCBI Taxonomy" id="216932"/>
    <lineage>
        <taxon>Bacteria</taxon>
        <taxon>Bacillati</taxon>
        <taxon>Mycoplasmatota</taxon>
        <taxon>Mollicutes</taxon>
        <taxon>Entomoplasmatales</taxon>
        <taxon>Spiroplasmataceae</taxon>
        <taxon>Spiroplasma</taxon>
    </lineage>
</organism>
<reference evidence="1 2" key="1">
    <citation type="submission" date="2019-08" db="EMBL/GenBank/DDBJ databases">
        <title>Complete genome sequence of Spiroplasma chinense CCH (DSM 19755).</title>
        <authorList>
            <person name="Shen H.-Y."/>
            <person name="Lin Y.-C."/>
            <person name="Chou L."/>
            <person name="Kuo C.-H."/>
        </authorList>
    </citation>
    <scope>NUCLEOTIDE SEQUENCE [LARGE SCALE GENOMIC DNA]</scope>
    <source>
        <strain evidence="1 2">CCH</strain>
    </source>
</reference>